<gene>
    <name evidence="2" type="ORF">LMG29542_02433</name>
</gene>
<dbReference type="AlphaFoldDB" id="A0A6J5DMG7"/>
<dbReference type="Proteomes" id="UP000494363">
    <property type="component" value="Unassembled WGS sequence"/>
</dbReference>
<reference evidence="2 3" key="1">
    <citation type="submission" date="2020-04" db="EMBL/GenBank/DDBJ databases">
        <authorList>
            <person name="De Canck E."/>
        </authorList>
    </citation>
    <scope>NUCLEOTIDE SEQUENCE [LARGE SCALE GENOMIC DNA]</scope>
    <source>
        <strain evidence="2 3">LMG 29542</strain>
    </source>
</reference>
<name>A0A6J5DMG7_9BURK</name>
<accession>A0A6J5DMG7</accession>
<protein>
    <submittedName>
        <fullName evidence="2">Uncharacterized protein</fullName>
    </submittedName>
</protein>
<feature type="compositionally biased region" description="Low complexity" evidence="1">
    <location>
        <begin position="26"/>
        <end position="41"/>
    </location>
</feature>
<evidence type="ECO:0000313" key="2">
    <source>
        <dbReference type="EMBL" id="CAB3754717.1"/>
    </source>
</evidence>
<sequence length="171" mass="18707">MLYSNSSPEVPTSLSSHAKAPLPTNKSSASPARKAARSESPNTLRNGLAPIRPQLVPALAAQPVQHLPLPQRNVDHSAPFKARGFSVLRESSTAVGLIKHVRSQGHIVYAIDLTFSLNENATTILAEGAYCLAYEDDMRFITRTFPFGTPVQDIERYFAREYDPNAHVPLA</sequence>
<dbReference type="EMBL" id="CADIKH010000009">
    <property type="protein sequence ID" value="CAB3754717.1"/>
    <property type="molecule type" value="Genomic_DNA"/>
</dbReference>
<feature type="compositionally biased region" description="Polar residues" evidence="1">
    <location>
        <begin position="1"/>
        <end position="16"/>
    </location>
</feature>
<organism evidence="2 3">
    <name type="scientific">Paraburkholderia humisilvae</name>
    <dbReference type="NCBI Taxonomy" id="627669"/>
    <lineage>
        <taxon>Bacteria</taxon>
        <taxon>Pseudomonadati</taxon>
        <taxon>Pseudomonadota</taxon>
        <taxon>Betaproteobacteria</taxon>
        <taxon>Burkholderiales</taxon>
        <taxon>Burkholderiaceae</taxon>
        <taxon>Paraburkholderia</taxon>
    </lineage>
</organism>
<evidence type="ECO:0000256" key="1">
    <source>
        <dbReference type="SAM" id="MobiDB-lite"/>
    </source>
</evidence>
<proteinExistence type="predicted"/>
<evidence type="ECO:0000313" key="3">
    <source>
        <dbReference type="Proteomes" id="UP000494363"/>
    </source>
</evidence>
<keyword evidence="3" id="KW-1185">Reference proteome</keyword>
<feature type="region of interest" description="Disordered" evidence="1">
    <location>
        <begin position="1"/>
        <end position="48"/>
    </location>
</feature>